<reference evidence="1 2" key="1">
    <citation type="submission" date="2019-07" db="EMBL/GenBank/DDBJ databases">
        <title>Genomic Encyclopedia of Archaeal and Bacterial Type Strains, Phase II (KMG-II): from individual species to whole genera.</title>
        <authorList>
            <person name="Goeker M."/>
        </authorList>
    </citation>
    <scope>NUCLEOTIDE SEQUENCE [LARGE SCALE GENOMIC DNA]</scope>
    <source>
        <strain evidence="1 2">ATCC BAA-252</strain>
    </source>
</reference>
<organism evidence="1 2">
    <name type="scientific">Roseibium hamelinense</name>
    <dbReference type="NCBI Taxonomy" id="150831"/>
    <lineage>
        <taxon>Bacteria</taxon>
        <taxon>Pseudomonadati</taxon>
        <taxon>Pseudomonadota</taxon>
        <taxon>Alphaproteobacteria</taxon>
        <taxon>Hyphomicrobiales</taxon>
        <taxon>Stappiaceae</taxon>
        <taxon>Roseibium</taxon>
    </lineage>
</organism>
<name>A0A562SL29_9HYPH</name>
<keyword evidence="2" id="KW-1185">Reference proteome</keyword>
<accession>A0A562SL29</accession>
<dbReference type="EMBL" id="VLLF01000010">
    <property type="protein sequence ID" value="TWI81932.1"/>
    <property type="molecule type" value="Genomic_DNA"/>
</dbReference>
<sequence>MKPGHQAIRMSHKPDRLVVEGVRRCLSGYATKDHGCWELVLKLFEAELGRTKARHPLSDLSFYARDLHLFGKQAMCVFPYGCPNLCQDECLVAALVSASQAGDTDVAAAIAQFLVQDVGLASTIHSANALAGALMEIDLQLSPVSLEELQLAECPLKKLIQKH</sequence>
<protein>
    <submittedName>
        <fullName evidence="1">Uncharacterized protein</fullName>
    </submittedName>
</protein>
<comment type="caution">
    <text evidence="1">The sequence shown here is derived from an EMBL/GenBank/DDBJ whole genome shotgun (WGS) entry which is preliminary data.</text>
</comment>
<gene>
    <name evidence="1" type="ORF">JM93_03895</name>
</gene>
<evidence type="ECO:0000313" key="1">
    <source>
        <dbReference type="EMBL" id="TWI81932.1"/>
    </source>
</evidence>
<dbReference type="Proteomes" id="UP000320593">
    <property type="component" value="Unassembled WGS sequence"/>
</dbReference>
<evidence type="ECO:0000313" key="2">
    <source>
        <dbReference type="Proteomes" id="UP000320593"/>
    </source>
</evidence>
<proteinExistence type="predicted"/>
<dbReference type="AlphaFoldDB" id="A0A562SL29"/>